<dbReference type="PROSITE" id="PS00138">
    <property type="entry name" value="SUBTILASE_SER"/>
    <property type="match status" value="1"/>
</dbReference>
<organism evidence="7 8">
    <name type="scientific">Halopseudomonas salegens</name>
    <dbReference type="NCBI Taxonomy" id="1434072"/>
    <lineage>
        <taxon>Bacteria</taxon>
        <taxon>Pseudomonadati</taxon>
        <taxon>Pseudomonadota</taxon>
        <taxon>Gammaproteobacteria</taxon>
        <taxon>Pseudomonadales</taxon>
        <taxon>Pseudomonadaceae</taxon>
        <taxon>Halopseudomonas</taxon>
    </lineage>
</organism>
<protein>
    <submittedName>
        <fullName evidence="7">Subtilase family protein</fullName>
    </submittedName>
</protein>
<dbReference type="SUPFAM" id="SSF52743">
    <property type="entry name" value="Subtilisin-like"/>
    <property type="match status" value="1"/>
</dbReference>
<sequence>MANRPWSIQVDGGFISLPAVGQNNRVQRVLLPVDSRIKPQQVYRLFVQADSSPELRPSALDLRTCAFAAPEVPRQGGEYRADEVVLLFDSDHLTAVISDLAARGFDLLAQHNLPAMELSLLVVHTDTDQLDNTIEQLRARYPYAEVDRNHYYFTVSEPRLYAHEAINWQRLGDCPEPVATPTRIGIVDGEVDLEHPGLAGQRLQLKPFYRREASMDKQHATAIAVLLAGNGNDPALMGLLSEVELLSAAVLEQFDDGSVATTEAIARALDWLLAQQVRLVNISLSGTRANRVLDRVLDRSVGQGMLIFVAAGNDRLRDKPAYPAAHSGVFAITAIDAALRVYPFANQGEYIDFAAPGVDVWTASSDGDGQYRSGTSFAAPHAVAVAAYFLRRNPNLPRGILHGALQGYSQDLGAAGHDPVFGWGLVRLPAEACSGEG</sequence>
<dbReference type="PANTHER" id="PTHR43806">
    <property type="entry name" value="PEPTIDASE S8"/>
    <property type="match status" value="1"/>
</dbReference>
<dbReference type="InterPro" id="IPR050131">
    <property type="entry name" value="Peptidase_S8_subtilisin-like"/>
</dbReference>
<dbReference type="PANTHER" id="PTHR43806:SF11">
    <property type="entry name" value="CEREVISIN-RELATED"/>
    <property type="match status" value="1"/>
</dbReference>
<dbReference type="AlphaFoldDB" id="A0A1H2FJD7"/>
<comment type="similarity">
    <text evidence="1 5">Belongs to the peptidase S8 family.</text>
</comment>
<name>A0A1H2FJD7_9GAMM</name>
<dbReference type="EMBL" id="LT629787">
    <property type="protein sequence ID" value="SDU07433.1"/>
    <property type="molecule type" value="Genomic_DNA"/>
</dbReference>
<keyword evidence="4 5" id="KW-0720">Serine protease</keyword>
<dbReference type="STRING" id="1434072.SAMN05216210_1604"/>
<dbReference type="GO" id="GO:0006508">
    <property type="term" value="P:proteolysis"/>
    <property type="evidence" value="ECO:0007669"/>
    <property type="project" value="UniProtKB-KW"/>
</dbReference>
<evidence type="ECO:0000313" key="8">
    <source>
        <dbReference type="Proteomes" id="UP000243924"/>
    </source>
</evidence>
<dbReference type="PROSITE" id="PS51892">
    <property type="entry name" value="SUBTILASE"/>
    <property type="match status" value="1"/>
</dbReference>
<feature type="active site" description="Charge relay system" evidence="5">
    <location>
        <position position="188"/>
    </location>
</feature>
<evidence type="ECO:0000256" key="5">
    <source>
        <dbReference type="PROSITE-ProRule" id="PRU01240"/>
    </source>
</evidence>
<dbReference type="RefSeq" id="WP_092385805.1">
    <property type="nucleotide sequence ID" value="NZ_LT629787.1"/>
</dbReference>
<gene>
    <name evidence="7" type="ORF">SAMN05216210_1604</name>
</gene>
<evidence type="ECO:0000256" key="4">
    <source>
        <dbReference type="ARBA" id="ARBA00022825"/>
    </source>
</evidence>
<dbReference type="Proteomes" id="UP000243924">
    <property type="component" value="Chromosome I"/>
</dbReference>
<evidence type="ECO:0000256" key="1">
    <source>
        <dbReference type="ARBA" id="ARBA00011073"/>
    </source>
</evidence>
<dbReference type="GO" id="GO:0004252">
    <property type="term" value="F:serine-type endopeptidase activity"/>
    <property type="evidence" value="ECO:0007669"/>
    <property type="project" value="UniProtKB-UniRule"/>
</dbReference>
<dbReference type="OrthoDB" id="6087879at2"/>
<dbReference type="CDD" id="cd05561">
    <property type="entry name" value="Peptidases_S8_4"/>
    <property type="match status" value="1"/>
</dbReference>
<feature type="active site" description="Charge relay system" evidence="5">
    <location>
        <position position="376"/>
    </location>
</feature>
<evidence type="ECO:0000256" key="3">
    <source>
        <dbReference type="ARBA" id="ARBA00022801"/>
    </source>
</evidence>
<dbReference type="InterPro" id="IPR000209">
    <property type="entry name" value="Peptidase_S8/S53_dom"/>
</dbReference>
<proteinExistence type="inferred from homology"/>
<feature type="active site" description="Charge relay system" evidence="5">
    <location>
        <position position="219"/>
    </location>
</feature>
<accession>A0A1H2FJD7</accession>
<evidence type="ECO:0000313" key="7">
    <source>
        <dbReference type="EMBL" id="SDU07433.1"/>
    </source>
</evidence>
<evidence type="ECO:0000259" key="6">
    <source>
        <dbReference type="Pfam" id="PF00082"/>
    </source>
</evidence>
<keyword evidence="3 5" id="KW-0378">Hydrolase</keyword>
<reference evidence="8" key="1">
    <citation type="submission" date="2016-10" db="EMBL/GenBank/DDBJ databases">
        <authorList>
            <person name="Varghese N."/>
            <person name="Submissions S."/>
        </authorList>
    </citation>
    <scope>NUCLEOTIDE SEQUENCE [LARGE SCALE GENOMIC DNA]</scope>
    <source>
        <strain evidence="8">CECT 8338</strain>
    </source>
</reference>
<dbReference type="Pfam" id="PF00082">
    <property type="entry name" value="Peptidase_S8"/>
    <property type="match status" value="1"/>
</dbReference>
<dbReference type="Gene3D" id="3.40.50.200">
    <property type="entry name" value="Peptidase S8/S53 domain"/>
    <property type="match status" value="1"/>
</dbReference>
<keyword evidence="8" id="KW-1185">Reference proteome</keyword>
<feature type="domain" description="Peptidase S8/S53" evidence="6">
    <location>
        <begin position="183"/>
        <end position="424"/>
    </location>
</feature>
<evidence type="ECO:0000256" key="2">
    <source>
        <dbReference type="ARBA" id="ARBA00022670"/>
    </source>
</evidence>
<keyword evidence="2 5" id="KW-0645">Protease</keyword>
<dbReference type="InterPro" id="IPR023828">
    <property type="entry name" value="Peptidase_S8_Ser-AS"/>
</dbReference>
<dbReference type="InterPro" id="IPR036852">
    <property type="entry name" value="Peptidase_S8/S53_dom_sf"/>
</dbReference>